<dbReference type="SUPFAM" id="SSF49503">
    <property type="entry name" value="Cupredoxins"/>
    <property type="match status" value="1"/>
</dbReference>
<evidence type="ECO:0000256" key="9">
    <source>
        <dbReference type="ARBA" id="ARBA00023136"/>
    </source>
</evidence>
<evidence type="ECO:0000256" key="11">
    <source>
        <dbReference type="ARBA" id="ARBA00023180"/>
    </source>
</evidence>
<evidence type="ECO:0000256" key="12">
    <source>
        <dbReference type="SAM" id="Phobius"/>
    </source>
</evidence>
<evidence type="ECO:0000256" key="3">
    <source>
        <dbReference type="ARBA" id="ARBA00022692"/>
    </source>
</evidence>
<organism evidence="15 16">
    <name type="scientific">Eleusine coracana subsp. coracana</name>
    <dbReference type="NCBI Taxonomy" id="191504"/>
    <lineage>
        <taxon>Eukaryota</taxon>
        <taxon>Viridiplantae</taxon>
        <taxon>Streptophyta</taxon>
        <taxon>Embryophyta</taxon>
        <taxon>Tracheophyta</taxon>
        <taxon>Spermatophyta</taxon>
        <taxon>Magnoliopsida</taxon>
        <taxon>Liliopsida</taxon>
        <taxon>Poales</taxon>
        <taxon>Poaceae</taxon>
        <taxon>PACMAD clade</taxon>
        <taxon>Chloridoideae</taxon>
        <taxon>Cynodonteae</taxon>
        <taxon>Eleusininae</taxon>
        <taxon>Eleusine</taxon>
    </lineage>
</organism>
<evidence type="ECO:0000256" key="13">
    <source>
        <dbReference type="SAM" id="SignalP"/>
    </source>
</evidence>
<evidence type="ECO:0000256" key="4">
    <source>
        <dbReference type="ARBA" id="ARBA00022723"/>
    </source>
</evidence>
<sequence length="172" mass="17885">MASTQVLIFAAMAVVAVACLTAQAAAMEWKVGDNDGWHGKFNETGWALGKDFRVGDTLRFTYTLGQHTVIEVNGADFRTCNLQGNRLGSWNSGDDVVSLDKPGRRWFICDKPNHCNLGMKLVVTVLEAGAPAPASPLPPPPPPQQSSAPAGFSVAGAVVAAAAAVVAAALAL</sequence>
<accession>A0AAV5EMK7</accession>
<dbReference type="InterPro" id="IPR008972">
    <property type="entry name" value="Cupredoxin"/>
</dbReference>
<dbReference type="InterPro" id="IPR003245">
    <property type="entry name" value="Phytocyanin_dom"/>
</dbReference>
<keyword evidence="7 12" id="KW-1133">Transmembrane helix</keyword>
<dbReference type="GO" id="GO:0009610">
    <property type="term" value="P:response to symbiotic fungus"/>
    <property type="evidence" value="ECO:0007669"/>
    <property type="project" value="UniProtKB-ARBA"/>
</dbReference>
<dbReference type="AlphaFoldDB" id="A0AAV5EMK7"/>
<keyword evidence="5 13" id="KW-0732">Signal</keyword>
<evidence type="ECO:0000313" key="15">
    <source>
        <dbReference type="EMBL" id="GJN24598.1"/>
    </source>
</evidence>
<comment type="subcellular location">
    <subcellularLocation>
        <location evidence="1">Membrane</location>
        <topology evidence="1">Single-pass type I membrane protein</topology>
    </subcellularLocation>
</comment>
<evidence type="ECO:0000313" key="16">
    <source>
        <dbReference type="Proteomes" id="UP001054889"/>
    </source>
</evidence>
<keyword evidence="11" id="KW-0325">Glycoprotein</keyword>
<reference evidence="15" key="1">
    <citation type="journal article" date="2018" name="DNA Res.">
        <title>Multiple hybrid de novo genome assembly of finger millet, an orphan allotetraploid crop.</title>
        <authorList>
            <person name="Hatakeyama M."/>
            <person name="Aluri S."/>
            <person name="Balachadran M.T."/>
            <person name="Sivarajan S.R."/>
            <person name="Patrignani A."/>
            <person name="Gruter S."/>
            <person name="Poveda L."/>
            <person name="Shimizu-Inatsugi R."/>
            <person name="Baeten J."/>
            <person name="Francoijs K.J."/>
            <person name="Nataraja K.N."/>
            <person name="Reddy Y.A.N."/>
            <person name="Phadnis S."/>
            <person name="Ravikumar R.L."/>
            <person name="Schlapbach R."/>
            <person name="Sreeman S.M."/>
            <person name="Shimizu K.K."/>
        </authorList>
    </citation>
    <scope>NUCLEOTIDE SEQUENCE</scope>
</reference>
<evidence type="ECO:0000256" key="2">
    <source>
        <dbReference type="ARBA" id="ARBA00022448"/>
    </source>
</evidence>
<evidence type="ECO:0000256" key="8">
    <source>
        <dbReference type="ARBA" id="ARBA00023008"/>
    </source>
</evidence>
<keyword evidence="9 12" id="KW-0472">Membrane</keyword>
<evidence type="ECO:0000256" key="7">
    <source>
        <dbReference type="ARBA" id="ARBA00022989"/>
    </source>
</evidence>
<proteinExistence type="predicted"/>
<dbReference type="GO" id="GO:0046872">
    <property type="term" value="F:metal ion binding"/>
    <property type="evidence" value="ECO:0007669"/>
    <property type="project" value="UniProtKB-KW"/>
</dbReference>
<dbReference type="PANTHER" id="PTHR33021:SF557">
    <property type="entry name" value="OS07G0165900 PROTEIN"/>
    <property type="match status" value="1"/>
</dbReference>
<dbReference type="Pfam" id="PF02298">
    <property type="entry name" value="Cu_bind_like"/>
    <property type="match status" value="1"/>
</dbReference>
<dbReference type="CDD" id="cd04216">
    <property type="entry name" value="Phytocyanin"/>
    <property type="match status" value="1"/>
</dbReference>
<dbReference type="GO" id="GO:0009055">
    <property type="term" value="F:electron transfer activity"/>
    <property type="evidence" value="ECO:0007669"/>
    <property type="project" value="InterPro"/>
</dbReference>
<evidence type="ECO:0000256" key="5">
    <source>
        <dbReference type="ARBA" id="ARBA00022729"/>
    </source>
</evidence>
<evidence type="ECO:0000256" key="6">
    <source>
        <dbReference type="ARBA" id="ARBA00022982"/>
    </source>
</evidence>
<dbReference type="Gene3D" id="2.60.40.420">
    <property type="entry name" value="Cupredoxins - blue copper proteins"/>
    <property type="match status" value="1"/>
</dbReference>
<protein>
    <recommendedName>
        <fullName evidence="14">Phytocyanin domain-containing protein</fullName>
    </recommendedName>
</protein>
<keyword evidence="8" id="KW-0186">Copper</keyword>
<feature type="signal peptide" evidence="13">
    <location>
        <begin position="1"/>
        <end position="26"/>
    </location>
</feature>
<feature type="chain" id="PRO_5043315970" description="Phytocyanin domain-containing protein" evidence="13">
    <location>
        <begin position="27"/>
        <end position="172"/>
    </location>
</feature>
<keyword evidence="10" id="KW-1015">Disulfide bond</keyword>
<dbReference type="PROSITE" id="PS51485">
    <property type="entry name" value="PHYTOCYANIN"/>
    <property type="match status" value="1"/>
</dbReference>
<evidence type="ECO:0000256" key="10">
    <source>
        <dbReference type="ARBA" id="ARBA00023157"/>
    </source>
</evidence>
<gene>
    <name evidence="15" type="primary">gb12349</name>
    <name evidence="15" type="ORF">PR202_gb12349</name>
</gene>
<keyword evidence="2" id="KW-0813">Transport</keyword>
<keyword evidence="3 12" id="KW-0812">Transmembrane</keyword>
<dbReference type="InterPro" id="IPR039391">
    <property type="entry name" value="Phytocyanin-like"/>
</dbReference>
<keyword evidence="4" id="KW-0479">Metal-binding</keyword>
<keyword evidence="16" id="KW-1185">Reference proteome</keyword>
<dbReference type="Proteomes" id="UP001054889">
    <property type="component" value="Unassembled WGS sequence"/>
</dbReference>
<dbReference type="FunFam" id="2.60.40.420:FF:000067">
    <property type="entry name" value="Cupredoxin superfamily protein"/>
    <property type="match status" value="1"/>
</dbReference>
<comment type="caution">
    <text evidence="15">The sequence shown here is derived from an EMBL/GenBank/DDBJ whole genome shotgun (WGS) entry which is preliminary data.</text>
</comment>
<feature type="domain" description="Phytocyanin" evidence="14">
    <location>
        <begin position="27"/>
        <end position="127"/>
    </location>
</feature>
<evidence type="ECO:0000256" key="1">
    <source>
        <dbReference type="ARBA" id="ARBA00004479"/>
    </source>
</evidence>
<dbReference type="PANTHER" id="PTHR33021">
    <property type="entry name" value="BLUE COPPER PROTEIN"/>
    <property type="match status" value="1"/>
</dbReference>
<dbReference type="GO" id="GO:0005886">
    <property type="term" value="C:plasma membrane"/>
    <property type="evidence" value="ECO:0007669"/>
    <property type="project" value="TreeGrafter"/>
</dbReference>
<keyword evidence="6" id="KW-0249">Electron transport</keyword>
<reference evidence="15" key="2">
    <citation type="submission" date="2021-12" db="EMBL/GenBank/DDBJ databases">
        <title>Resequencing data analysis of finger millet.</title>
        <authorList>
            <person name="Hatakeyama M."/>
            <person name="Aluri S."/>
            <person name="Balachadran M.T."/>
            <person name="Sivarajan S.R."/>
            <person name="Poveda L."/>
            <person name="Shimizu-Inatsugi R."/>
            <person name="Schlapbach R."/>
            <person name="Sreeman S.M."/>
            <person name="Shimizu K.K."/>
        </authorList>
    </citation>
    <scope>NUCLEOTIDE SEQUENCE</scope>
</reference>
<name>A0AAV5EMK7_ELECO</name>
<dbReference type="EMBL" id="BQKI01000077">
    <property type="protein sequence ID" value="GJN24598.1"/>
    <property type="molecule type" value="Genomic_DNA"/>
</dbReference>
<evidence type="ECO:0000259" key="14">
    <source>
        <dbReference type="PROSITE" id="PS51485"/>
    </source>
</evidence>
<feature type="transmembrane region" description="Helical" evidence="12">
    <location>
        <begin position="150"/>
        <end position="171"/>
    </location>
</feature>